<dbReference type="Gene3D" id="3.60.21.10">
    <property type="match status" value="1"/>
</dbReference>
<dbReference type="PANTHER" id="PTHR33393:SF13">
    <property type="entry name" value="PGA BIOSYNTHESIS PROTEIN CAPA"/>
    <property type="match status" value="1"/>
</dbReference>
<dbReference type="PANTHER" id="PTHR33393">
    <property type="entry name" value="POLYGLUTAMINE SYNTHESIS ACCESSORY PROTEIN RV0574C-RELATED"/>
    <property type="match status" value="1"/>
</dbReference>
<dbReference type="OrthoDB" id="9810718at2"/>
<dbReference type="InterPro" id="IPR029052">
    <property type="entry name" value="Metallo-depent_PP-like"/>
</dbReference>
<evidence type="ECO:0000256" key="1">
    <source>
        <dbReference type="ARBA" id="ARBA00005662"/>
    </source>
</evidence>
<dbReference type="Pfam" id="PF09587">
    <property type="entry name" value="PGA_cap"/>
    <property type="match status" value="1"/>
</dbReference>
<dbReference type="SMART" id="SM00854">
    <property type="entry name" value="PGA_cap"/>
    <property type="match status" value="1"/>
</dbReference>
<comment type="similarity">
    <text evidence="1">Belongs to the CapA family.</text>
</comment>
<organism evidence="3 4">
    <name type="scientific">Sphingomonas desiccabilis</name>
    <dbReference type="NCBI Taxonomy" id="429134"/>
    <lineage>
        <taxon>Bacteria</taxon>
        <taxon>Pseudomonadati</taxon>
        <taxon>Pseudomonadota</taxon>
        <taxon>Alphaproteobacteria</taxon>
        <taxon>Sphingomonadales</taxon>
        <taxon>Sphingomonadaceae</taxon>
        <taxon>Sphingomonas</taxon>
    </lineage>
</organism>
<comment type="caution">
    <text evidence="3">The sequence shown here is derived from an EMBL/GenBank/DDBJ whole genome shotgun (WGS) entry which is preliminary data.</text>
</comment>
<feature type="domain" description="Capsule synthesis protein CapA" evidence="2">
    <location>
        <begin position="5"/>
        <end position="258"/>
    </location>
</feature>
<dbReference type="SUPFAM" id="SSF56300">
    <property type="entry name" value="Metallo-dependent phosphatases"/>
    <property type="match status" value="1"/>
</dbReference>
<proteinExistence type="inferred from homology"/>
<dbReference type="InterPro" id="IPR019079">
    <property type="entry name" value="Capsule_synth_CapA"/>
</dbReference>
<evidence type="ECO:0000259" key="2">
    <source>
        <dbReference type="SMART" id="SM00854"/>
    </source>
</evidence>
<sequence length="372" mass="39442">MKPLDLVFLGDIILDVPDPDHWLGGVAPVTRAADLAVGHLEVPHTTRGEELAGDVPAPGADPAHLSAIARADIEMLSMAGNHIADCGGEGIADTNAELDRLGIAHAGAGLNLSEATRPAFVERGGRTIGLLSFNCVGPEIAWATADRPGCAYVHVRADDDGPSRPQANLVEADPASVAAMQDAIADLRRRADLVLVALHKGITHRPAALAPYERPLAFAAVDAGADAVLGHHAHIPRGIEFHRGRPIFHGLGNGVVVTHALSPAQDHPGRAEWAERRKRMFGFEPDPAYPLAPFHPEAVNGMIGRLRLDPDGSIRTGFLPMWSAPPGRPEPATGGRAAEIANYIDRIGVRVGLAPLRQTLDAGWRWLRPESA</sequence>
<protein>
    <submittedName>
        <fullName evidence="3">CapA family protein</fullName>
    </submittedName>
</protein>
<gene>
    <name evidence="3" type="ORF">EO081_12695</name>
</gene>
<evidence type="ECO:0000313" key="4">
    <source>
        <dbReference type="Proteomes" id="UP000292347"/>
    </source>
</evidence>
<dbReference type="EMBL" id="SDPT01000002">
    <property type="protein sequence ID" value="RXZ32032.1"/>
    <property type="molecule type" value="Genomic_DNA"/>
</dbReference>
<dbReference type="RefSeq" id="WP_129342246.1">
    <property type="nucleotide sequence ID" value="NZ_JACIDD010000002.1"/>
</dbReference>
<evidence type="ECO:0000313" key="3">
    <source>
        <dbReference type="EMBL" id="RXZ32032.1"/>
    </source>
</evidence>
<dbReference type="AlphaFoldDB" id="A0A4Q2IQW6"/>
<accession>A0A4Q2IQW6</accession>
<name>A0A4Q2IQW6_9SPHN</name>
<keyword evidence="4" id="KW-1185">Reference proteome</keyword>
<dbReference type="InterPro" id="IPR052169">
    <property type="entry name" value="CW_Biosynth-Accessory"/>
</dbReference>
<reference evidence="3 4" key="1">
    <citation type="submission" date="2019-01" db="EMBL/GenBank/DDBJ databases">
        <title>Sphingomonas mucosissima sp. nov. and Sphingomonas desiccabilis sp. nov., from biological soil crusts in the Colorado Plateau, USA.</title>
        <authorList>
            <person name="Zhu D."/>
        </authorList>
    </citation>
    <scope>NUCLEOTIDE SEQUENCE [LARGE SCALE GENOMIC DNA]</scope>
    <source>
        <strain evidence="3 4">CP1D</strain>
    </source>
</reference>
<dbReference type="Proteomes" id="UP000292347">
    <property type="component" value="Unassembled WGS sequence"/>
</dbReference>